<protein>
    <submittedName>
        <fullName evidence="1">Uncharacterized protein</fullName>
    </submittedName>
</protein>
<reference evidence="1 2" key="1">
    <citation type="journal article" date="2012" name="J. Bacteriol.">
        <title>Genome Sequence of the Alkane-Degrading Bacterium Alcanivorax hongdengensis Type Strain A-11-3.</title>
        <authorList>
            <person name="Lai Q."/>
            <person name="Shao Z."/>
        </authorList>
    </citation>
    <scope>NUCLEOTIDE SEQUENCE [LARGE SCALE GENOMIC DNA]</scope>
    <source>
        <strain evidence="1 2">A-11-3</strain>
    </source>
</reference>
<dbReference type="PANTHER" id="PTHR30087">
    <property type="entry name" value="INNER MEMBRANE PROTEIN"/>
    <property type="match status" value="1"/>
</dbReference>
<keyword evidence="2" id="KW-1185">Reference proteome</keyword>
<organism evidence="1 2">
    <name type="scientific">Alcanivorax hongdengensis A-11-3</name>
    <dbReference type="NCBI Taxonomy" id="1177179"/>
    <lineage>
        <taxon>Bacteria</taxon>
        <taxon>Pseudomonadati</taxon>
        <taxon>Pseudomonadota</taxon>
        <taxon>Gammaproteobacteria</taxon>
        <taxon>Oceanospirillales</taxon>
        <taxon>Alcanivoracaceae</taxon>
        <taxon>Alcanivorax</taxon>
    </lineage>
</organism>
<dbReference type="PANTHER" id="PTHR30087:SF0">
    <property type="entry name" value="INNER MEMBRANE PROTEIN"/>
    <property type="match status" value="1"/>
</dbReference>
<evidence type="ECO:0000313" key="2">
    <source>
        <dbReference type="Proteomes" id="UP000010164"/>
    </source>
</evidence>
<dbReference type="AlphaFoldDB" id="L0WHC1"/>
<dbReference type="OrthoDB" id="495783at2"/>
<comment type="caution">
    <text evidence="1">The sequence shown here is derived from an EMBL/GenBank/DDBJ whole genome shotgun (WGS) entry which is preliminary data.</text>
</comment>
<dbReference type="EMBL" id="AMRJ01000003">
    <property type="protein sequence ID" value="EKF75527.1"/>
    <property type="molecule type" value="Genomic_DNA"/>
</dbReference>
<dbReference type="eggNOG" id="COG1683">
    <property type="taxonomic scope" value="Bacteria"/>
</dbReference>
<name>L0WHC1_9GAMM</name>
<dbReference type="Proteomes" id="UP000010164">
    <property type="component" value="Unassembled WGS sequence"/>
</dbReference>
<dbReference type="RefSeq" id="WP_008928023.1">
    <property type="nucleotide sequence ID" value="NZ_AMRJ01000003.1"/>
</dbReference>
<dbReference type="STRING" id="1177179.A11A3_04184"/>
<dbReference type="Pfam" id="PF04463">
    <property type="entry name" value="2-thiour_desulf"/>
    <property type="match status" value="1"/>
</dbReference>
<proteinExistence type="predicted"/>
<gene>
    <name evidence="1" type="ORF">A11A3_04184</name>
</gene>
<dbReference type="PATRIC" id="fig|1177179.3.peg.835"/>
<dbReference type="InterPro" id="IPR007553">
    <property type="entry name" value="2-thiour_desulf"/>
</dbReference>
<evidence type="ECO:0000313" key="1">
    <source>
        <dbReference type="EMBL" id="EKF75527.1"/>
    </source>
</evidence>
<accession>L0WHC1</accession>
<sequence length="222" mass="25052">MLTDLLEKMGFALPRREMDKPLVGVSACLLGQPVRYDGGDRFNHLITNRLSDLLRFMPVCPEVAIGLPVPRPPIQVVQMGEGKRVRGVLEPERDFTDALEAVADELDAPLSGFLLKARSPSCGHLSTPVHDDNGQPIGMDSGAFARRLHQRYPRIALANESDLEKPAFVQEFLLQVFCYQQWHGSDQQGQWLQGMRERTHVLEEPLQTCTNHYLQRLSEAMH</sequence>